<evidence type="ECO:0000313" key="1">
    <source>
        <dbReference type="EMBL" id="CRK34224.1"/>
    </source>
</evidence>
<proteinExistence type="predicted"/>
<evidence type="ECO:0000313" key="2">
    <source>
        <dbReference type="Proteomes" id="UP000044602"/>
    </source>
</evidence>
<dbReference type="EMBL" id="CVQH01022905">
    <property type="protein sequence ID" value="CRK34224.1"/>
    <property type="molecule type" value="Genomic_DNA"/>
</dbReference>
<protein>
    <submittedName>
        <fullName evidence="1">Uncharacterized protein</fullName>
    </submittedName>
</protein>
<feature type="non-terminal residue" evidence="1">
    <location>
        <position position="1"/>
    </location>
</feature>
<reference evidence="1 2" key="1">
    <citation type="submission" date="2015-05" db="EMBL/GenBank/DDBJ databases">
        <authorList>
            <person name="Wang D.B."/>
            <person name="Wang M."/>
        </authorList>
    </citation>
    <scope>NUCLEOTIDE SEQUENCE [LARGE SCALE GENOMIC DNA]</scope>
    <source>
        <strain evidence="1">VL1</strain>
    </source>
</reference>
<organism evidence="1 2">
    <name type="scientific">Verticillium longisporum</name>
    <name type="common">Verticillium dahliae var. longisporum</name>
    <dbReference type="NCBI Taxonomy" id="100787"/>
    <lineage>
        <taxon>Eukaryota</taxon>
        <taxon>Fungi</taxon>
        <taxon>Dikarya</taxon>
        <taxon>Ascomycota</taxon>
        <taxon>Pezizomycotina</taxon>
        <taxon>Sordariomycetes</taxon>
        <taxon>Hypocreomycetidae</taxon>
        <taxon>Glomerellales</taxon>
        <taxon>Plectosphaerellaceae</taxon>
        <taxon>Verticillium</taxon>
    </lineage>
</organism>
<dbReference type="Proteomes" id="UP000044602">
    <property type="component" value="Unassembled WGS sequence"/>
</dbReference>
<keyword evidence="2" id="KW-1185">Reference proteome</keyword>
<sequence length="20" mass="2281">PWLPARRQLDPCCPNPCRAS</sequence>
<dbReference type="AlphaFoldDB" id="A0A0G4MJ20"/>
<gene>
    <name evidence="1" type="ORF">BN1708_019436</name>
</gene>
<accession>A0A0G4MJ20</accession>
<name>A0A0G4MJ20_VERLO</name>